<organism evidence="2 3">
    <name type="scientific">Candidatus Nanohalobium constans</name>
    <dbReference type="NCBI Taxonomy" id="2565781"/>
    <lineage>
        <taxon>Archaea</taxon>
        <taxon>Candidatus Nanohalarchaeota</taxon>
        <taxon>Candidatus Nanohalobia</taxon>
        <taxon>Candidatus Nanohalobiales</taxon>
        <taxon>Candidatus Nanohalobiaceae</taxon>
        <taxon>Candidatus Nanohalobium</taxon>
    </lineage>
</organism>
<evidence type="ECO:0000256" key="1">
    <source>
        <dbReference type="SAM" id="Coils"/>
    </source>
</evidence>
<proteinExistence type="predicted"/>
<dbReference type="KEGG" id="ncon:LC1Nh_0107"/>
<feature type="coiled-coil region" evidence="1">
    <location>
        <begin position="12"/>
        <end position="68"/>
    </location>
</feature>
<name>A0A5Q0UGD8_9ARCH</name>
<keyword evidence="1" id="KW-0175">Coiled coil</keyword>
<dbReference type="AlphaFoldDB" id="A0A5Q0UGD8"/>
<sequence>MDELPEQVQESMDDLLLETEQHEETYMDAENAPIGQIWVAMAQMNKRIQKLEDLVQAQRTALKEMDVEVEVDKHLDKDLKESLKRY</sequence>
<evidence type="ECO:0000313" key="3">
    <source>
        <dbReference type="Proteomes" id="UP000377803"/>
    </source>
</evidence>
<evidence type="ECO:0000313" key="2">
    <source>
        <dbReference type="EMBL" id="QGA80015.1"/>
    </source>
</evidence>
<dbReference type="Proteomes" id="UP000377803">
    <property type="component" value="Chromosome"/>
</dbReference>
<gene>
    <name evidence="2" type="ORF">LC1Nh_0107</name>
</gene>
<keyword evidence="3" id="KW-1185">Reference proteome</keyword>
<reference evidence="3" key="1">
    <citation type="submission" date="2019-05" db="EMBL/GenBank/DDBJ databases">
        <title>Candidatus Nanohalobium constans, a novel model system to study the DPANN nano-sized archaea: genomic and physiological characterization of a nanoarchaeon co-cultured with its chitinotrophic host.</title>
        <authorList>
            <person name="La Cono V."/>
            <person name="Arcadi E."/>
            <person name="Crisafi F."/>
            <person name="Denaro R."/>
            <person name="La Spada G."/>
            <person name="Messina E."/>
            <person name="Smedile F."/>
            <person name="Toshchakov S.V."/>
            <person name="Shevchenko M.A."/>
            <person name="Golyshin P.N."/>
            <person name="Golyshina O.V."/>
            <person name="Ferrer M."/>
            <person name="Rohde M."/>
            <person name="Mushegian A."/>
            <person name="Sorokin D.Y."/>
            <person name="Giuliano L."/>
            <person name="Yakimov M.M."/>
        </authorList>
    </citation>
    <scope>NUCLEOTIDE SEQUENCE [LARGE SCALE GENOMIC DNA]</scope>
    <source>
        <strain evidence="3">LC1Nh</strain>
    </source>
</reference>
<dbReference type="EMBL" id="CP040089">
    <property type="protein sequence ID" value="QGA80015.1"/>
    <property type="molecule type" value="Genomic_DNA"/>
</dbReference>
<protein>
    <submittedName>
        <fullName evidence="2">Uncharacterized protein</fullName>
    </submittedName>
</protein>
<accession>A0A5Q0UGD8</accession>